<proteinExistence type="predicted"/>
<protein>
    <submittedName>
        <fullName evidence="1">Uncharacterized protein</fullName>
    </submittedName>
</protein>
<organism evidence="1 2">
    <name type="scientific">Vibrio metschnikovii</name>
    <dbReference type="NCBI Taxonomy" id="28172"/>
    <lineage>
        <taxon>Bacteria</taxon>
        <taxon>Pseudomonadati</taxon>
        <taxon>Pseudomonadota</taxon>
        <taxon>Gammaproteobacteria</taxon>
        <taxon>Vibrionales</taxon>
        <taxon>Vibrionaceae</taxon>
        <taxon>Vibrio</taxon>
    </lineage>
</organism>
<comment type="caution">
    <text evidence="1">The sequence shown here is derived from an EMBL/GenBank/DDBJ whole genome shotgun (WGS) entry which is preliminary data.</text>
</comment>
<keyword evidence="2" id="KW-1185">Reference proteome</keyword>
<evidence type="ECO:0000313" key="1">
    <source>
        <dbReference type="EMBL" id="MBC5852152.1"/>
    </source>
</evidence>
<dbReference type="RefSeq" id="WP_187026697.1">
    <property type="nucleotide sequence ID" value="NZ_JACRUP010000010.1"/>
</dbReference>
<evidence type="ECO:0000313" key="2">
    <source>
        <dbReference type="Proteomes" id="UP000615796"/>
    </source>
</evidence>
<dbReference type="Proteomes" id="UP000615796">
    <property type="component" value="Unassembled WGS sequence"/>
</dbReference>
<gene>
    <name evidence="1" type="ORF">H8Q88_14690</name>
</gene>
<sequence>MNNQTSLLSLVDKNTLEAKIAEACEHDQINGMTPAVFAYKDLDGELRVGFNFQPVGTEVGDRFHIDHGVGINRNEDGEVLWVYSPEEDKTEEELTEQQRSDLAFRAVLAHSNYAGLDTASMSMEEQITELMKGMRSLCSDYCVDFSSFIKEPLSLPSIINYPMPDVFAELADQEGWGLFECESGISLCRNDEAKLLKDDTEAWDFVIRKAMTGSEFHIAVIAGIKQQNPDEYTLWVNESRVFNNYHFHKDFANNKEQALKNLGL</sequence>
<dbReference type="EMBL" id="JACRUP010000010">
    <property type="protein sequence ID" value="MBC5852152.1"/>
    <property type="molecule type" value="Genomic_DNA"/>
</dbReference>
<reference evidence="1" key="1">
    <citation type="submission" date="2020-08" db="EMBL/GenBank/DDBJ databases">
        <title>Genome Sequencing and Pan-Genome Analysis of Migratory bird Vibrio Strains, Inner Mongolia.</title>
        <authorList>
            <person name="Zheng L."/>
        </authorList>
    </citation>
    <scope>NUCLEOTIDE SEQUENCE</scope>
    <source>
        <strain evidence="1">M13F</strain>
    </source>
</reference>
<name>A0A9X0UIB2_VIBME</name>
<accession>A0A9X0UIB2</accession>
<dbReference type="AlphaFoldDB" id="A0A9X0UIB2"/>